<dbReference type="AlphaFoldDB" id="A0A3A2Z632"/>
<keyword evidence="6 9" id="KW-1133">Transmembrane helix</keyword>
<feature type="compositionally biased region" description="Basic and acidic residues" evidence="8">
    <location>
        <begin position="649"/>
        <end position="661"/>
    </location>
</feature>
<evidence type="ECO:0000256" key="9">
    <source>
        <dbReference type="SAM" id="Phobius"/>
    </source>
</evidence>
<dbReference type="GO" id="GO:0033619">
    <property type="term" value="P:membrane protein proteolysis"/>
    <property type="evidence" value="ECO:0007669"/>
    <property type="project" value="TreeGrafter"/>
</dbReference>
<keyword evidence="5" id="KW-0256">Endoplasmic reticulum</keyword>
<feature type="transmembrane region" description="Helical" evidence="9">
    <location>
        <begin position="87"/>
        <end position="105"/>
    </location>
</feature>
<dbReference type="OrthoDB" id="29661at2759"/>
<feature type="compositionally biased region" description="Basic and acidic residues" evidence="8">
    <location>
        <begin position="571"/>
        <end position="613"/>
    </location>
</feature>
<organism evidence="10 11">
    <name type="scientific">Aspergillus sclerotialis</name>
    <dbReference type="NCBI Taxonomy" id="2070753"/>
    <lineage>
        <taxon>Eukaryota</taxon>
        <taxon>Fungi</taxon>
        <taxon>Dikarya</taxon>
        <taxon>Ascomycota</taxon>
        <taxon>Pezizomycotina</taxon>
        <taxon>Eurotiomycetes</taxon>
        <taxon>Eurotiomycetidae</taxon>
        <taxon>Eurotiales</taxon>
        <taxon>Aspergillaceae</taxon>
        <taxon>Aspergillus</taxon>
        <taxon>Aspergillus subgen. Polypaecilum</taxon>
    </lineage>
</organism>
<dbReference type="STRING" id="2070753.A0A3A2Z632"/>
<dbReference type="EMBL" id="MVGC01000584">
    <property type="protein sequence ID" value="RJE18286.1"/>
    <property type="molecule type" value="Genomic_DNA"/>
</dbReference>
<feature type="transmembrane region" description="Helical" evidence="9">
    <location>
        <begin position="282"/>
        <end position="304"/>
    </location>
</feature>
<evidence type="ECO:0000256" key="6">
    <source>
        <dbReference type="ARBA" id="ARBA00022989"/>
    </source>
</evidence>
<feature type="transmembrane region" description="Helical" evidence="9">
    <location>
        <begin position="24"/>
        <end position="47"/>
    </location>
</feature>
<evidence type="ECO:0000256" key="3">
    <source>
        <dbReference type="ARBA" id="ARBA00022692"/>
    </source>
</evidence>
<accession>A0A3A2Z632</accession>
<feature type="region of interest" description="Disordered" evidence="8">
    <location>
        <begin position="50"/>
        <end position="77"/>
    </location>
</feature>
<keyword evidence="4" id="KW-0378">Hydrolase</keyword>
<feature type="transmembrane region" description="Helical" evidence="9">
    <location>
        <begin position="229"/>
        <end position="247"/>
    </location>
</feature>
<reference evidence="11" key="1">
    <citation type="submission" date="2017-02" db="EMBL/GenBank/DDBJ databases">
        <authorList>
            <person name="Tafer H."/>
            <person name="Lopandic K."/>
        </authorList>
    </citation>
    <scope>NUCLEOTIDE SEQUENCE [LARGE SCALE GENOMIC DNA]</scope>
    <source>
        <strain evidence="11">CBS 366.77</strain>
    </source>
</reference>
<evidence type="ECO:0000256" key="7">
    <source>
        <dbReference type="ARBA" id="ARBA00023136"/>
    </source>
</evidence>
<feature type="transmembrane region" description="Helical" evidence="9">
    <location>
        <begin position="117"/>
        <end position="141"/>
    </location>
</feature>
<keyword evidence="11" id="KW-1185">Reference proteome</keyword>
<evidence type="ECO:0000256" key="1">
    <source>
        <dbReference type="ARBA" id="ARBA00004477"/>
    </source>
</evidence>
<evidence type="ECO:0000256" key="4">
    <source>
        <dbReference type="ARBA" id="ARBA00022801"/>
    </source>
</evidence>
<feature type="transmembrane region" description="Helical" evidence="9">
    <location>
        <begin position="388"/>
        <end position="407"/>
    </location>
</feature>
<dbReference type="PANTHER" id="PTHR12174:SF23">
    <property type="entry name" value="MINOR HISTOCOMPATIBILITY ANTIGEN H13"/>
    <property type="match status" value="1"/>
</dbReference>
<dbReference type="GO" id="GO:0098554">
    <property type="term" value="C:cytoplasmic side of endoplasmic reticulum membrane"/>
    <property type="evidence" value="ECO:0007669"/>
    <property type="project" value="TreeGrafter"/>
</dbReference>
<dbReference type="GO" id="GO:0098553">
    <property type="term" value="C:lumenal side of endoplasmic reticulum membrane"/>
    <property type="evidence" value="ECO:0007669"/>
    <property type="project" value="TreeGrafter"/>
</dbReference>
<dbReference type="Pfam" id="PF04258">
    <property type="entry name" value="Peptidase_A22B"/>
    <property type="match status" value="2"/>
</dbReference>
<evidence type="ECO:0000313" key="10">
    <source>
        <dbReference type="EMBL" id="RJE18286.1"/>
    </source>
</evidence>
<gene>
    <name evidence="10" type="ORF">PHISCL_09381</name>
</gene>
<feature type="compositionally biased region" description="Acidic residues" evidence="8">
    <location>
        <begin position="62"/>
        <end position="72"/>
    </location>
</feature>
<evidence type="ECO:0000256" key="5">
    <source>
        <dbReference type="ARBA" id="ARBA00022824"/>
    </source>
</evidence>
<evidence type="ECO:0000313" key="11">
    <source>
        <dbReference type="Proteomes" id="UP000266188"/>
    </source>
</evidence>
<name>A0A3A2Z632_9EURO</name>
<dbReference type="Proteomes" id="UP000266188">
    <property type="component" value="Unassembled WGS sequence"/>
</dbReference>
<dbReference type="SMART" id="SM00730">
    <property type="entry name" value="PSN"/>
    <property type="match status" value="1"/>
</dbReference>
<feature type="transmembrane region" description="Helical" evidence="9">
    <location>
        <begin position="494"/>
        <end position="512"/>
    </location>
</feature>
<protein>
    <submittedName>
        <fullName evidence="10">Signal peptide peptidase</fullName>
    </submittedName>
</protein>
<dbReference type="GO" id="GO:0042500">
    <property type="term" value="F:aspartic endopeptidase activity, intramembrane cleaving"/>
    <property type="evidence" value="ECO:0007669"/>
    <property type="project" value="InterPro"/>
</dbReference>
<dbReference type="PANTHER" id="PTHR12174">
    <property type="entry name" value="SIGNAL PEPTIDE PEPTIDASE"/>
    <property type="match status" value="1"/>
</dbReference>
<evidence type="ECO:0000256" key="8">
    <source>
        <dbReference type="SAM" id="MobiDB-lite"/>
    </source>
</evidence>
<evidence type="ECO:0000256" key="2">
    <source>
        <dbReference type="ARBA" id="ARBA00006859"/>
    </source>
</evidence>
<keyword evidence="7 9" id="KW-0472">Membrane</keyword>
<feature type="region of interest" description="Disordered" evidence="8">
    <location>
        <begin position="571"/>
        <end position="674"/>
    </location>
</feature>
<dbReference type="InterPro" id="IPR006639">
    <property type="entry name" value="Preselin/SPP"/>
</dbReference>
<dbReference type="GO" id="GO:0006465">
    <property type="term" value="P:signal peptide processing"/>
    <property type="evidence" value="ECO:0007669"/>
    <property type="project" value="TreeGrafter"/>
</dbReference>
<comment type="similarity">
    <text evidence="2">Belongs to the peptidase A22B family.</text>
</comment>
<feature type="transmembrane region" description="Helical" evidence="9">
    <location>
        <begin position="466"/>
        <end position="488"/>
    </location>
</feature>
<keyword evidence="3 9" id="KW-0812">Transmembrane</keyword>
<dbReference type="InterPro" id="IPR007369">
    <property type="entry name" value="Peptidase_A22B_SPP"/>
</dbReference>
<proteinExistence type="inferred from homology"/>
<sequence length="674" mass="75600">MEEVSPLAEFLGHILYKFDHVKPILLLDAHILIAALFPIIIAAHASLSRPSSAAKPPKKDDDEAESEDDEDEPSRLSKAESFEPMDALIFPLLAGCTLSLLYLVLKWIKDPAILNKILSFYFCQVGVFFIEIFVKDALVVLRSFVFPRQYRRGGKVWKVDQSKRCVTACGNEQSNSAESRHSPLPGILSVIPLPAYLTDRLWLCRHWMYQHVKVQANVRGIQKIKFRMGLLDVVSVVVAVAVTGYFSMVSNPWYLTNFVGISFCYCALQIMSPSTFWTGSLILGSLFLYDIYFVFFTPVMVTVATKVDAPIKLLFPRPSMPWEAVTTTPSEATTTVPWEATTTTPWGATTTNPWEPEIMNWDPESMAPVPWPEDIKAPSLAMLGLGDIVLPGLVICMALRFDLFLYYKLKGTQKAKAEKEGKEFVAPQYQTATGGWGERFWSAPVRRSESELEPPYHDARTFPKTYFQVCIFGYTLGMIATFVAMSYFEHGQPALLYLVPGVLLSLWGTAWFKGDIREMWNFSDVLEGEEDGDKKDEKAKESTDFKSMFSRILSGDSSLYSLFMTPDKSHKEDEVASKKDSSGAPTEGKENDKSKNSPAGKDKGTDGDAKDVDLFSLSITIPQKAKPKKPRASLGRFKPTTCEDDPDDIYLRPERNSEPPAKRQRRSLGDMDTA</sequence>
<comment type="subcellular location">
    <subcellularLocation>
        <location evidence="1">Endoplasmic reticulum membrane</location>
        <topology evidence="1">Multi-pass membrane protein</topology>
    </subcellularLocation>
</comment>
<comment type="caution">
    <text evidence="10">The sequence shown here is derived from an EMBL/GenBank/DDBJ whole genome shotgun (WGS) entry which is preliminary data.</text>
</comment>